<feature type="transmembrane region" description="Helical" evidence="1">
    <location>
        <begin position="168"/>
        <end position="198"/>
    </location>
</feature>
<feature type="transmembrane region" description="Helical" evidence="1">
    <location>
        <begin position="1200"/>
        <end position="1223"/>
    </location>
</feature>
<keyword evidence="1" id="KW-1133">Transmembrane helix</keyword>
<feature type="transmembrane region" description="Helical" evidence="1">
    <location>
        <begin position="877"/>
        <end position="896"/>
    </location>
</feature>
<dbReference type="InterPro" id="IPR038731">
    <property type="entry name" value="RgtA/B/C-like"/>
</dbReference>
<feature type="transmembrane region" description="Helical" evidence="1">
    <location>
        <begin position="137"/>
        <end position="156"/>
    </location>
</feature>
<dbReference type="eggNOG" id="COG1807">
    <property type="taxonomic scope" value="Bacteria"/>
</dbReference>
<dbReference type="EMBL" id="DF820463">
    <property type="protein sequence ID" value="GAK54839.1"/>
    <property type="molecule type" value="Genomic_DNA"/>
</dbReference>
<name>A0A0S6W5G8_VECG1</name>
<feature type="transmembrane region" description="Helical" evidence="1">
    <location>
        <begin position="83"/>
        <end position="107"/>
    </location>
</feature>
<evidence type="ECO:0000313" key="3">
    <source>
        <dbReference type="EMBL" id="GAK54839.1"/>
    </source>
</evidence>
<keyword evidence="1" id="KW-0472">Membrane</keyword>
<accession>A0A0S6W5G8</accession>
<dbReference type="Pfam" id="PF13231">
    <property type="entry name" value="PMT_2"/>
    <property type="match status" value="1"/>
</dbReference>
<feature type="transmembrane region" description="Helical" evidence="1">
    <location>
        <begin position="113"/>
        <end position="130"/>
    </location>
</feature>
<feature type="transmembrane region" description="Helical" evidence="1">
    <location>
        <begin position="1037"/>
        <end position="1054"/>
    </location>
</feature>
<feature type="transmembrane region" description="Helical" evidence="1">
    <location>
        <begin position="789"/>
        <end position="807"/>
    </location>
</feature>
<dbReference type="STRING" id="1499967.U27_01670"/>
<dbReference type="PANTHER" id="PTHR10790">
    <property type="entry name" value="TPR-DOMAIN CONTAINING PROTEIN"/>
    <property type="match status" value="1"/>
</dbReference>
<protein>
    <submittedName>
        <fullName evidence="3">Glycosyl transferase family 39</fullName>
    </submittedName>
</protein>
<dbReference type="NCBIfam" id="TIGR03662">
    <property type="entry name" value="Chlor_Arch_YYY"/>
    <property type="match status" value="1"/>
</dbReference>
<keyword evidence="1" id="KW-0812">Transmembrane</keyword>
<feature type="transmembrane region" description="Helical" evidence="1">
    <location>
        <begin position="1097"/>
        <end position="1118"/>
    </location>
</feature>
<feature type="transmembrane region" description="Helical" evidence="1">
    <location>
        <begin position="1060"/>
        <end position="1081"/>
    </location>
</feature>
<feature type="transmembrane region" description="Helical" evidence="1">
    <location>
        <begin position="285"/>
        <end position="307"/>
    </location>
</feature>
<keyword evidence="3" id="KW-0808">Transferase</keyword>
<reference evidence="3" key="1">
    <citation type="journal article" date="2015" name="PeerJ">
        <title>First genomic representation of candidate bacterial phylum KSB3 points to enhanced environmental sensing as a trigger of wastewater bulking.</title>
        <authorList>
            <person name="Sekiguchi Y."/>
            <person name="Ohashi A."/>
            <person name="Parks D.H."/>
            <person name="Yamauchi T."/>
            <person name="Tyson G.W."/>
            <person name="Hugenholtz P."/>
        </authorList>
    </citation>
    <scope>NUCLEOTIDE SEQUENCE [LARGE SCALE GENOMIC DNA]</scope>
</reference>
<feature type="transmembrane region" description="Helical" evidence="1">
    <location>
        <begin position="671"/>
        <end position="692"/>
    </location>
</feature>
<evidence type="ECO:0000256" key="1">
    <source>
        <dbReference type="SAM" id="Phobius"/>
    </source>
</evidence>
<feature type="transmembrane region" description="Helical" evidence="1">
    <location>
        <begin position="813"/>
        <end position="835"/>
    </location>
</feature>
<dbReference type="GO" id="GO:0016740">
    <property type="term" value="F:transferase activity"/>
    <property type="evidence" value="ECO:0007669"/>
    <property type="project" value="UniProtKB-KW"/>
</dbReference>
<feature type="transmembrane region" description="Helical" evidence="1">
    <location>
        <begin position="5"/>
        <end position="22"/>
    </location>
</feature>
<feature type="transmembrane region" description="Helical" evidence="1">
    <location>
        <begin position="218"/>
        <end position="242"/>
    </location>
</feature>
<dbReference type="InterPro" id="IPR018746">
    <property type="entry name" value="DUF2298"/>
</dbReference>
<dbReference type="HOGENOM" id="CLU_249441_0_0_0"/>
<dbReference type="Pfam" id="PF10060">
    <property type="entry name" value="DUF2298"/>
    <property type="match status" value="1"/>
</dbReference>
<feature type="transmembrane region" description="Helical" evidence="1">
    <location>
        <begin position="1151"/>
        <end position="1170"/>
    </location>
</feature>
<feature type="transmembrane region" description="Helical" evidence="1">
    <location>
        <begin position="608"/>
        <end position="634"/>
    </location>
</feature>
<feature type="transmembrane region" description="Helical" evidence="1">
    <location>
        <begin position="349"/>
        <end position="368"/>
    </location>
</feature>
<dbReference type="eggNOG" id="COG5427">
    <property type="taxonomic scope" value="Bacteria"/>
</dbReference>
<feature type="transmembrane region" description="Helical" evidence="1">
    <location>
        <begin position="1008"/>
        <end position="1025"/>
    </location>
</feature>
<feature type="transmembrane region" description="Helical" evidence="1">
    <location>
        <begin position="646"/>
        <end position="665"/>
    </location>
</feature>
<sequence length="1384" mass="158958">MKRSAALVIVLVVGIWLRWYGIDWALPHIFHPDETRLLYAVNDISWNNLNPKFFAYGSLPIYLLKIVHVASQTVAAWLGKPPYINFFLVGRVVSALFGSLTILLLYLLGKRGFSERVGGLSAAFLALTVLHIQLSHFLTVDVMLTFFVVTAFYFLISLPEGRHLLRDYLLSGVCIGLALATKISALPLFGVFFVSHLFTLLDRNPSARKGRTSERSALFLWGMFIAALLASGLVFLLCQPYALLDFREFWRQIQEQSNMVQGRWRPPYILQYDHTAPYWYPIKHLILYSMGLPLGVLTILGTISMLIRVIKGLTFHRSYALPCRWQAIVLLFAWTLPVFWLVGGFHVKFLRYMLPLIPFLCLLAAIFIDDLLQRFPSWKIGVAFVLIGVLGFSAFYSAAFVSIYQREDPRVQASRWIYNHIESGKTLLTELWEFAPLVSVAGKHPAEYRILELDVYTSDSDAKIRTIAQQLSETDVIVMATRRLYGSILRVTKQFPLTANYYKLLFDGVLGFTPVEPFTSYPSLLGITFNDDLADESFSVYDHPKTILFRKTQQISADDLYALILSAPPVEVVGPQLERMLTFPRQETQAVFLDPTLAPSQEGKWSEYLMFVLWVLVVEFLALLALPFTTLAFRSLPDVGYGVSKIAGLLLPAYLVWLGVNLGLFPYNRMAIVMVIGIVLLSAFMIVSRFRSFFTELLQGKGRIFLIYEIVFLLAFEAFVIFRAYNPDIFWSESSMDFSFLTVLTRAETLPPPDPWMSGFPLNYYYFGHFLVATLTKLTGVLPQFSYNLAFALWPALVIVLVFSILYNLTQRYLYGTIGAIFACILGNLDGFFLLIDWLRKKEHVYRFFRPAHEVIPYTVHEFPFWTFIFVDLHAHLLNMPFLIAAFLVGLHLLFAKGEHAHTFPEPPLAHFVEAGLTILLIGTLGVISSWDYPTGLIFLLLIALINCWQNRYRQHRPWKSAFQPLGYVLGIILPGSLLVYLPFYVGFSRSGMGLGLVGASTTRLSDFLTIFGVFLFFIFSYLFFRNRQYQFYHHFWRIFIFLLSAAIILYVSAFRILHVNYATLLFAVFTLVFGSFVLLQDHSRAVPDAYRCPQQLFIWVCLSYACLIVAGCEIIFVRDFLQGGQETYLLPFFNRAITFYTGDYKRMNTIFKFYIPVWFLFSIVAAYSVSRIMPGFKQRVIRWGSYPPLSPPRRGILKITWLAVGGLLLACAAVFPVMSIYARRHQQDVYYRTYIAPTLDGLAYLNATRPDEYLAIRWLQTHVAGTPVVLEATGPDYLYEYARISANTGLPTVLGWKSHADQREHWHRTHQREQDSREIYTNPNIQRTLQLLRAYQVQYIYIGFTERRDFSEEQLQKFANVPQYFEQVFQAGGVVIYRVRNQF</sequence>
<keyword evidence="4" id="KW-1185">Reference proteome</keyword>
<feature type="transmembrane region" description="Helical" evidence="1">
    <location>
        <begin position="380"/>
        <end position="404"/>
    </location>
</feature>
<dbReference type="PANTHER" id="PTHR10790:SF51">
    <property type="entry name" value="TETRATRICOPEPTIDE REPEAT PROTEIN"/>
    <property type="match status" value="1"/>
</dbReference>
<gene>
    <name evidence="3" type="ORF">U27_01670</name>
</gene>
<feature type="transmembrane region" description="Helical" evidence="1">
    <location>
        <begin position="965"/>
        <end position="988"/>
    </location>
</feature>
<evidence type="ECO:0000313" key="4">
    <source>
        <dbReference type="Proteomes" id="UP000030661"/>
    </source>
</evidence>
<proteinExistence type="predicted"/>
<feature type="transmembrane region" description="Helical" evidence="1">
    <location>
        <begin position="704"/>
        <end position="725"/>
    </location>
</feature>
<organism evidence="3">
    <name type="scientific">Vecturithrix granuli</name>
    <dbReference type="NCBI Taxonomy" id="1499967"/>
    <lineage>
        <taxon>Bacteria</taxon>
        <taxon>Candidatus Moduliflexota</taxon>
        <taxon>Candidatus Vecturitrichia</taxon>
        <taxon>Candidatus Vecturitrichales</taxon>
        <taxon>Candidatus Vecturitrichaceae</taxon>
        <taxon>Candidatus Vecturithrix</taxon>
    </lineage>
</organism>
<feature type="transmembrane region" description="Helical" evidence="1">
    <location>
        <begin position="319"/>
        <end position="343"/>
    </location>
</feature>
<feature type="transmembrane region" description="Helical" evidence="1">
    <location>
        <begin position="908"/>
        <end position="928"/>
    </location>
</feature>
<dbReference type="Proteomes" id="UP000030661">
    <property type="component" value="Unassembled WGS sequence"/>
</dbReference>
<evidence type="ECO:0000259" key="2">
    <source>
        <dbReference type="Pfam" id="PF13231"/>
    </source>
</evidence>
<feature type="domain" description="Glycosyltransferase RgtA/B/C/D-like" evidence="2">
    <location>
        <begin position="89"/>
        <end position="202"/>
    </location>
</feature>